<dbReference type="Pfam" id="PF01052">
    <property type="entry name" value="FliMN_C"/>
    <property type="match status" value="1"/>
</dbReference>
<evidence type="ECO:0000256" key="4">
    <source>
        <dbReference type="ARBA" id="ARBA00021898"/>
    </source>
</evidence>
<dbReference type="InterPro" id="IPR028976">
    <property type="entry name" value="CheC-like_sf"/>
</dbReference>
<dbReference type="RefSeq" id="WP_007406206.1">
    <property type="nucleotide sequence ID" value="NZ_BBJS01000023.1"/>
</dbReference>
<dbReference type="AlphaFoldDB" id="A0A0C9MS96"/>
<dbReference type="GO" id="GO:0003774">
    <property type="term" value="F:cytoskeletal motor activity"/>
    <property type="evidence" value="ECO:0007669"/>
    <property type="project" value="InterPro"/>
</dbReference>
<dbReference type="PANTHER" id="PTHR30034:SF6">
    <property type="entry name" value="YOP PROTEINS TRANSLOCATION PROTEIN Q"/>
    <property type="match status" value="1"/>
</dbReference>
<evidence type="ECO:0000256" key="7">
    <source>
        <dbReference type="ARBA" id="ARBA00022779"/>
    </source>
</evidence>
<dbReference type="Pfam" id="PF02154">
    <property type="entry name" value="FliM"/>
    <property type="match status" value="1"/>
</dbReference>
<evidence type="ECO:0000256" key="11">
    <source>
        <dbReference type="SAM" id="MobiDB-lite"/>
    </source>
</evidence>
<keyword evidence="9" id="KW-0975">Bacterial flagellum</keyword>
<dbReference type="EMBL" id="BBJS01000023">
    <property type="protein sequence ID" value="GAN13621.1"/>
    <property type="molecule type" value="Genomic_DNA"/>
</dbReference>
<dbReference type="GO" id="GO:0050918">
    <property type="term" value="P:positive chemotaxis"/>
    <property type="evidence" value="ECO:0007669"/>
    <property type="project" value="TreeGrafter"/>
</dbReference>
<evidence type="ECO:0000256" key="9">
    <source>
        <dbReference type="ARBA" id="ARBA00023143"/>
    </source>
</evidence>
<dbReference type="InterPro" id="IPR001543">
    <property type="entry name" value="FliN-like_C"/>
</dbReference>
<accession>A0A0C9MS96</accession>
<dbReference type="Gene3D" id="2.30.330.10">
    <property type="entry name" value="SpoA-like"/>
    <property type="match status" value="1"/>
</dbReference>
<dbReference type="GO" id="GO:0005886">
    <property type="term" value="C:plasma membrane"/>
    <property type="evidence" value="ECO:0007669"/>
    <property type="project" value="UniProtKB-SubCell"/>
</dbReference>
<proteinExistence type="inferred from homology"/>
<sequence>MVNATAQIDERERLRPQSADHGVLGTTKLNPFGDLHTMQHLSARLARSLRGLFESLLREELRCWAEPLVVQRFADYRAERGDGLSAWLPMTMTSIGGPAIQADAKALCVVEGGFMLSLIDLFFGGAGRAPDTLPTEFSPAVDAMIAHLGDMMATPMRQAWESLARIEFHPGAPESSPAMLAKMDGEDAMIVTRFGIAGQDRRPTMLDILYPVAALKPHGSALTGKVVDKQAEADPTWRGDLTRAVMTVRFPVRSVLAEPVVSLSRLMELKTGDVIPISFGPEVPVMVGGDLLGMGTVGTANGRAAVQLTSLARSAEGLAQNFHEGHAE</sequence>
<feature type="domain" description="Flagellar motor switch protein FliN-like C-terminal" evidence="12">
    <location>
        <begin position="244"/>
        <end position="311"/>
    </location>
</feature>
<keyword evidence="14" id="KW-1185">Reference proteome</keyword>
<keyword evidence="5" id="KW-1003">Cell membrane</keyword>
<evidence type="ECO:0000256" key="6">
    <source>
        <dbReference type="ARBA" id="ARBA00022500"/>
    </source>
</evidence>
<evidence type="ECO:0000256" key="2">
    <source>
        <dbReference type="ARBA" id="ARBA00004202"/>
    </source>
</evidence>
<evidence type="ECO:0000256" key="8">
    <source>
        <dbReference type="ARBA" id="ARBA00023136"/>
    </source>
</evidence>
<protein>
    <recommendedName>
        <fullName evidence="4">Flagellar motor switch protein FliM</fullName>
    </recommendedName>
</protein>
<comment type="similarity">
    <text evidence="3">Belongs to the FliM family.</text>
</comment>
<comment type="caution">
    <text evidence="13">The sequence shown here is derived from an EMBL/GenBank/DDBJ whole genome shotgun (WGS) entry which is preliminary data.</text>
</comment>
<organism evidence="13 14">
    <name type="scientific">Sphingomonas paucimobilis NBRC 13935</name>
    <dbReference type="NCBI Taxonomy" id="1219050"/>
    <lineage>
        <taxon>Bacteria</taxon>
        <taxon>Pseudomonadati</taxon>
        <taxon>Pseudomonadota</taxon>
        <taxon>Alphaproteobacteria</taxon>
        <taxon>Sphingomonadales</taxon>
        <taxon>Sphingomonadaceae</taxon>
        <taxon>Sphingomonas</taxon>
    </lineage>
</organism>
<feature type="region of interest" description="Disordered" evidence="11">
    <location>
        <begin position="1"/>
        <end position="21"/>
    </location>
</feature>
<keyword evidence="6" id="KW-0145">Chemotaxis</keyword>
<evidence type="ECO:0000256" key="10">
    <source>
        <dbReference type="ARBA" id="ARBA00025044"/>
    </source>
</evidence>
<comment type="function">
    <text evidence="10">FliM is one of three proteins (FliG, FliN, FliM) that forms the rotor-mounted switch complex (C ring), located at the base of the basal body. This complex interacts with the CheY and CheZ chemotaxis proteins, in addition to contacting components of the motor that determine the direction of flagellar rotation.</text>
</comment>
<dbReference type="InterPro" id="IPR001689">
    <property type="entry name" value="Flag_FliM"/>
</dbReference>
<gene>
    <name evidence="13" type="primary">fliM</name>
    <name evidence="13" type="ORF">SP6_23_00210</name>
</gene>
<dbReference type="SUPFAM" id="SSF101801">
    <property type="entry name" value="Surface presentation of antigens (SPOA)"/>
    <property type="match status" value="1"/>
</dbReference>
<dbReference type="PANTHER" id="PTHR30034">
    <property type="entry name" value="FLAGELLAR MOTOR SWITCH PROTEIN FLIM"/>
    <property type="match status" value="1"/>
</dbReference>
<dbReference type="Gene3D" id="3.40.1550.10">
    <property type="entry name" value="CheC-like"/>
    <property type="match status" value="1"/>
</dbReference>
<evidence type="ECO:0000259" key="12">
    <source>
        <dbReference type="Pfam" id="PF01052"/>
    </source>
</evidence>
<dbReference type="GeneID" id="78527279"/>
<evidence type="ECO:0000313" key="14">
    <source>
        <dbReference type="Proteomes" id="UP000032025"/>
    </source>
</evidence>
<dbReference type="InterPro" id="IPR036429">
    <property type="entry name" value="SpoA-like_sf"/>
</dbReference>
<evidence type="ECO:0000256" key="5">
    <source>
        <dbReference type="ARBA" id="ARBA00022475"/>
    </source>
</evidence>
<keyword evidence="7" id="KW-0283">Flagellar rotation</keyword>
<dbReference type="CDD" id="cd17908">
    <property type="entry name" value="FliM"/>
    <property type="match status" value="1"/>
</dbReference>
<comment type="subcellular location">
    <subcellularLocation>
        <location evidence="1">Bacterial flagellum basal body</location>
    </subcellularLocation>
    <subcellularLocation>
        <location evidence="2">Cell membrane</location>
        <topology evidence="2">Peripheral membrane protein</topology>
    </subcellularLocation>
</comment>
<reference evidence="13 14" key="1">
    <citation type="submission" date="2014-08" db="EMBL/GenBank/DDBJ databases">
        <title>Whole genome shotgun sequence of Sphingomonas paucimobilis NBRC 13935.</title>
        <authorList>
            <person name="Hosoyama A."/>
            <person name="Hashimoto M."/>
            <person name="Hosoyama Y."/>
            <person name="Noguchi M."/>
            <person name="Uohara A."/>
            <person name="Ohji S."/>
            <person name="Katano-Makiyama Y."/>
            <person name="Ichikawa N."/>
            <person name="Kimura A."/>
            <person name="Yamazoe A."/>
            <person name="Fujita N."/>
        </authorList>
    </citation>
    <scope>NUCLEOTIDE SEQUENCE [LARGE SCALE GENOMIC DNA]</scope>
    <source>
        <strain evidence="13 14">NBRC 13935</strain>
    </source>
</reference>
<evidence type="ECO:0000313" key="13">
    <source>
        <dbReference type="EMBL" id="GAN13621.1"/>
    </source>
</evidence>
<dbReference type="GO" id="GO:0009425">
    <property type="term" value="C:bacterial-type flagellum basal body"/>
    <property type="evidence" value="ECO:0007669"/>
    <property type="project" value="UniProtKB-SubCell"/>
</dbReference>
<evidence type="ECO:0000256" key="3">
    <source>
        <dbReference type="ARBA" id="ARBA00011049"/>
    </source>
</evidence>
<evidence type="ECO:0000256" key="1">
    <source>
        <dbReference type="ARBA" id="ARBA00004117"/>
    </source>
</evidence>
<name>A0A0C9MS96_SPHPI</name>
<keyword evidence="8" id="KW-0472">Membrane</keyword>
<dbReference type="GO" id="GO:0071978">
    <property type="term" value="P:bacterial-type flagellum-dependent swarming motility"/>
    <property type="evidence" value="ECO:0007669"/>
    <property type="project" value="TreeGrafter"/>
</dbReference>
<dbReference type="Proteomes" id="UP000032025">
    <property type="component" value="Unassembled WGS sequence"/>
</dbReference>